<sequence length="78" mass="8933">GFSHKLGICPVLEVELWGAFEGVKLVWEKGIKKIVLEMGCIETINLLNGQTRDQNLLGGRVRDLLERMEEFRVIHISR</sequence>
<feature type="non-terminal residue" evidence="2">
    <location>
        <position position="1"/>
    </location>
</feature>
<feature type="domain" description="RNase H type-1" evidence="1">
    <location>
        <begin position="10"/>
        <end position="78"/>
    </location>
</feature>
<dbReference type="AlphaFoldDB" id="A0A7J8YQW5"/>
<gene>
    <name evidence="2" type="ORF">Goari_020614</name>
</gene>
<dbReference type="InterPro" id="IPR002156">
    <property type="entry name" value="RNaseH_domain"/>
</dbReference>
<reference evidence="2 3" key="1">
    <citation type="journal article" date="2019" name="Genome Biol. Evol.">
        <title>Insights into the evolution of the New World diploid cottons (Gossypium, subgenus Houzingenia) based on genome sequencing.</title>
        <authorList>
            <person name="Grover C.E."/>
            <person name="Arick M.A. 2nd"/>
            <person name="Thrash A."/>
            <person name="Conover J.L."/>
            <person name="Sanders W.S."/>
            <person name="Peterson D.G."/>
            <person name="Frelichowski J.E."/>
            <person name="Scheffler J.A."/>
            <person name="Scheffler B.E."/>
            <person name="Wendel J.F."/>
        </authorList>
    </citation>
    <scope>NUCLEOTIDE SEQUENCE [LARGE SCALE GENOMIC DNA]</scope>
    <source>
        <strain evidence="2">185</strain>
        <tissue evidence="2">Leaf</tissue>
    </source>
</reference>
<evidence type="ECO:0000259" key="1">
    <source>
        <dbReference type="Pfam" id="PF13456"/>
    </source>
</evidence>
<dbReference type="InterPro" id="IPR044730">
    <property type="entry name" value="RNase_H-like_dom_plant"/>
</dbReference>
<organism evidence="2 3">
    <name type="scientific">Gossypium aridum</name>
    <name type="common">American cotton</name>
    <name type="synonym">Erioxylum aridum</name>
    <dbReference type="NCBI Taxonomy" id="34290"/>
    <lineage>
        <taxon>Eukaryota</taxon>
        <taxon>Viridiplantae</taxon>
        <taxon>Streptophyta</taxon>
        <taxon>Embryophyta</taxon>
        <taxon>Tracheophyta</taxon>
        <taxon>Spermatophyta</taxon>
        <taxon>Magnoliopsida</taxon>
        <taxon>eudicotyledons</taxon>
        <taxon>Gunneridae</taxon>
        <taxon>Pentapetalae</taxon>
        <taxon>rosids</taxon>
        <taxon>malvids</taxon>
        <taxon>Malvales</taxon>
        <taxon>Malvaceae</taxon>
        <taxon>Malvoideae</taxon>
        <taxon>Gossypium</taxon>
    </lineage>
</organism>
<dbReference type="EMBL" id="JABFAA010345371">
    <property type="protein sequence ID" value="MBA0701976.1"/>
    <property type="molecule type" value="Genomic_DNA"/>
</dbReference>
<proteinExistence type="predicted"/>
<comment type="caution">
    <text evidence="2">The sequence shown here is derived from an EMBL/GenBank/DDBJ whole genome shotgun (WGS) entry which is preliminary data.</text>
</comment>
<dbReference type="PANTHER" id="PTHR47723">
    <property type="entry name" value="OS05G0353850 PROTEIN"/>
    <property type="match status" value="1"/>
</dbReference>
<dbReference type="GO" id="GO:0003676">
    <property type="term" value="F:nucleic acid binding"/>
    <property type="evidence" value="ECO:0007669"/>
    <property type="project" value="InterPro"/>
</dbReference>
<dbReference type="CDD" id="cd06222">
    <property type="entry name" value="RNase_H_like"/>
    <property type="match status" value="1"/>
</dbReference>
<protein>
    <recommendedName>
        <fullName evidence="1">RNase H type-1 domain-containing protein</fullName>
    </recommendedName>
</protein>
<evidence type="ECO:0000313" key="3">
    <source>
        <dbReference type="Proteomes" id="UP000593577"/>
    </source>
</evidence>
<dbReference type="InterPro" id="IPR053151">
    <property type="entry name" value="RNase_H-like"/>
</dbReference>
<dbReference type="Pfam" id="PF13456">
    <property type="entry name" value="RVT_3"/>
    <property type="match status" value="1"/>
</dbReference>
<dbReference type="Proteomes" id="UP000593577">
    <property type="component" value="Unassembled WGS sequence"/>
</dbReference>
<evidence type="ECO:0000313" key="2">
    <source>
        <dbReference type="EMBL" id="MBA0701976.1"/>
    </source>
</evidence>
<dbReference type="GO" id="GO:0004523">
    <property type="term" value="F:RNA-DNA hybrid ribonuclease activity"/>
    <property type="evidence" value="ECO:0007669"/>
    <property type="project" value="InterPro"/>
</dbReference>
<accession>A0A7J8YQW5</accession>
<name>A0A7J8YQW5_GOSAI</name>
<dbReference type="PANTHER" id="PTHR47723:SF19">
    <property type="entry name" value="POLYNUCLEOTIDYL TRANSFERASE, RIBONUCLEASE H-LIKE SUPERFAMILY PROTEIN"/>
    <property type="match status" value="1"/>
</dbReference>
<keyword evidence="3" id="KW-1185">Reference proteome</keyword>